<dbReference type="Proteomes" id="UP000076761">
    <property type="component" value="Unassembled WGS sequence"/>
</dbReference>
<feature type="region of interest" description="Disordered" evidence="1">
    <location>
        <begin position="123"/>
        <end position="153"/>
    </location>
</feature>
<dbReference type="OrthoDB" id="3246365at2759"/>
<dbReference type="InParanoid" id="A0A165THK9"/>
<dbReference type="STRING" id="1314782.A0A165THK9"/>
<evidence type="ECO:0000256" key="1">
    <source>
        <dbReference type="SAM" id="MobiDB-lite"/>
    </source>
</evidence>
<protein>
    <submittedName>
        <fullName evidence="2">Uncharacterized protein</fullName>
    </submittedName>
</protein>
<reference evidence="2 3" key="1">
    <citation type="journal article" date="2016" name="Mol. Biol. Evol.">
        <title>Comparative Genomics of Early-Diverging Mushroom-Forming Fungi Provides Insights into the Origins of Lignocellulose Decay Capabilities.</title>
        <authorList>
            <person name="Nagy L.G."/>
            <person name="Riley R."/>
            <person name="Tritt A."/>
            <person name="Adam C."/>
            <person name="Daum C."/>
            <person name="Floudas D."/>
            <person name="Sun H."/>
            <person name="Yadav J.S."/>
            <person name="Pangilinan J."/>
            <person name="Larsson K.H."/>
            <person name="Matsuura K."/>
            <person name="Barry K."/>
            <person name="Labutti K."/>
            <person name="Kuo R."/>
            <person name="Ohm R.A."/>
            <person name="Bhattacharya S.S."/>
            <person name="Shirouzu T."/>
            <person name="Yoshinaga Y."/>
            <person name="Martin F.M."/>
            <person name="Grigoriev I.V."/>
            <person name="Hibbett D.S."/>
        </authorList>
    </citation>
    <scope>NUCLEOTIDE SEQUENCE [LARGE SCALE GENOMIC DNA]</scope>
    <source>
        <strain evidence="2 3">HHB14362 ss-1</strain>
    </source>
</reference>
<evidence type="ECO:0000313" key="3">
    <source>
        <dbReference type="Proteomes" id="UP000076761"/>
    </source>
</evidence>
<feature type="compositionally biased region" description="Basic and acidic residues" evidence="1">
    <location>
        <begin position="126"/>
        <end position="148"/>
    </location>
</feature>
<sequence>MTFTAPALFFGLGARILLEKLSVSTSDFSSSTISDHVFSGVWQGAGLYYVLMDLPQLAFLAALVIGGKLLFDYTVMEVDMTRCACTLLGVALGVLVTDVLSQLVEDANMTEANSTRIVQLRGSKISKREATSSSRERERSRRDRDSSRRERRLSITAPPSVTLSLDSGPSTIDPHGVMTPLEREVAELRARASLADTERRRFKEERKWALSMDNKARASQMAWQVKRYTALMESFNREADAKLIQAARLRGNARDGPSQGNRVEIPPNRDFVVSAGRSDVRFELLNKR</sequence>
<dbReference type="EMBL" id="KV425565">
    <property type="protein sequence ID" value="KZT26677.1"/>
    <property type="molecule type" value="Genomic_DNA"/>
</dbReference>
<name>A0A165THK9_9AGAM</name>
<proteinExistence type="predicted"/>
<evidence type="ECO:0000313" key="2">
    <source>
        <dbReference type="EMBL" id="KZT26677.1"/>
    </source>
</evidence>
<accession>A0A165THK9</accession>
<keyword evidence="3" id="KW-1185">Reference proteome</keyword>
<gene>
    <name evidence="2" type="ORF">NEOLEDRAFT_1240749</name>
</gene>
<dbReference type="AlphaFoldDB" id="A0A165THK9"/>
<organism evidence="2 3">
    <name type="scientific">Neolentinus lepideus HHB14362 ss-1</name>
    <dbReference type="NCBI Taxonomy" id="1314782"/>
    <lineage>
        <taxon>Eukaryota</taxon>
        <taxon>Fungi</taxon>
        <taxon>Dikarya</taxon>
        <taxon>Basidiomycota</taxon>
        <taxon>Agaricomycotina</taxon>
        <taxon>Agaricomycetes</taxon>
        <taxon>Gloeophyllales</taxon>
        <taxon>Gloeophyllaceae</taxon>
        <taxon>Neolentinus</taxon>
    </lineage>
</organism>